<name>A0AC35U2K2_9BILA</name>
<dbReference type="WBParaSite" id="RSKR_0000698600.1">
    <property type="protein sequence ID" value="RSKR_0000698600.1"/>
    <property type="gene ID" value="RSKR_0000698600"/>
</dbReference>
<evidence type="ECO:0000313" key="1">
    <source>
        <dbReference type="Proteomes" id="UP000095286"/>
    </source>
</evidence>
<reference evidence="2" key="1">
    <citation type="submission" date="2016-11" db="UniProtKB">
        <authorList>
            <consortium name="WormBaseParasite"/>
        </authorList>
    </citation>
    <scope>IDENTIFICATION</scope>
    <source>
        <strain evidence="2">KR3021</strain>
    </source>
</reference>
<evidence type="ECO:0000313" key="2">
    <source>
        <dbReference type="WBParaSite" id="RSKR_0000698600.1"/>
    </source>
</evidence>
<proteinExistence type="predicted"/>
<dbReference type="Proteomes" id="UP000095286">
    <property type="component" value="Unplaced"/>
</dbReference>
<organism evidence="1 2">
    <name type="scientific">Rhabditophanes sp. KR3021</name>
    <dbReference type="NCBI Taxonomy" id="114890"/>
    <lineage>
        <taxon>Eukaryota</taxon>
        <taxon>Metazoa</taxon>
        <taxon>Ecdysozoa</taxon>
        <taxon>Nematoda</taxon>
        <taxon>Chromadorea</taxon>
        <taxon>Rhabditida</taxon>
        <taxon>Tylenchina</taxon>
        <taxon>Panagrolaimomorpha</taxon>
        <taxon>Strongyloidoidea</taxon>
        <taxon>Alloionematidae</taxon>
        <taxon>Rhabditophanes</taxon>
    </lineage>
</organism>
<sequence length="487" mass="55753">MSPLSIFPINNMERHQPVTFPPFKGFDITFPTIKTETVTFPTVNFAPTNVTFPTLQFENLTTNYAGDPEADMTTLEIIRHWGYPAEKYKTTTADGYILEIHRIPHGKANFPTNKKKPVVFLQHGLLCTSSVWVLNRPNQSLAFIMADSGFDVFMGNFRGNTYSKKHVNKNLDLDKYWQFTWDQMAKYDLPAMIDKVLEITRVKKVHYIGHSQGALTMFTKLGSDSAFGKKIHKMYALAPVVTMAHVKGLFAKFGGELYPQLELMLLVMGESEFMPNTIFSRTLTEFVCGLHGDNPCEKFLFQVSGPDSQQLNKTRIGIYLAHSPAGTSLRNIMHFAQMVKLHKYQSFDYGTFMNLRKYGSIHPNQYSLKNIDVPIDIYYSEYDWLATKQDVEEYLLKNLPSNKVDNVVLLKEYNHNDFLFGLRATDEIYQPIIKSIRRDFNNQYGIFDEVTLGANEDQKSLELLKIPDTAFLTDSTQESADKDFSSI</sequence>
<protein>
    <submittedName>
        <fullName evidence="2">Abhydro_lipase domain-containing protein</fullName>
    </submittedName>
</protein>
<accession>A0AC35U2K2</accession>